<dbReference type="PANTHER" id="PTHR47969:SF33">
    <property type="entry name" value="KINESIN-LIKE PROTEIN"/>
    <property type="match status" value="1"/>
</dbReference>
<dbReference type="Proteomes" id="UP001211907">
    <property type="component" value="Unassembled WGS sequence"/>
</dbReference>
<feature type="region of interest" description="Disordered" evidence="5">
    <location>
        <begin position="166"/>
        <end position="198"/>
    </location>
</feature>
<comment type="caution">
    <text evidence="7">The sequence shown here is derived from an EMBL/GenBank/DDBJ whole genome shotgun (WGS) entry which is preliminary data.</text>
</comment>
<feature type="compositionally biased region" description="Basic and acidic residues" evidence="5">
    <location>
        <begin position="178"/>
        <end position="190"/>
    </location>
</feature>
<evidence type="ECO:0000256" key="5">
    <source>
        <dbReference type="SAM" id="MobiDB-lite"/>
    </source>
</evidence>
<name>A0AAD5XI74_9FUNG</name>
<dbReference type="CDD" id="cd00106">
    <property type="entry name" value="KISc"/>
    <property type="match status" value="1"/>
</dbReference>
<feature type="compositionally biased region" description="Polar residues" evidence="5">
    <location>
        <begin position="91"/>
        <end position="108"/>
    </location>
</feature>
<dbReference type="GO" id="GO:0008017">
    <property type="term" value="F:microtubule binding"/>
    <property type="evidence" value="ECO:0007669"/>
    <property type="project" value="InterPro"/>
</dbReference>
<accession>A0AAD5XI74</accession>
<dbReference type="Pfam" id="PF00225">
    <property type="entry name" value="Kinesin"/>
    <property type="match status" value="1"/>
</dbReference>
<feature type="domain" description="Kinesin motor" evidence="6">
    <location>
        <begin position="150"/>
        <end position="583"/>
    </location>
</feature>
<keyword evidence="4" id="KW-0493">Microtubule</keyword>
<dbReference type="Gene3D" id="3.40.850.10">
    <property type="entry name" value="Kinesin motor domain"/>
    <property type="match status" value="1"/>
</dbReference>
<evidence type="ECO:0000259" key="6">
    <source>
        <dbReference type="PROSITE" id="PS50067"/>
    </source>
</evidence>
<dbReference type="PRINTS" id="PR00380">
    <property type="entry name" value="KINESINHEAVY"/>
</dbReference>
<dbReference type="SMART" id="SM00129">
    <property type="entry name" value="KISc"/>
    <property type="match status" value="1"/>
</dbReference>
<comment type="similarity">
    <text evidence="3 4">Belongs to the TRAFAC class myosin-kinesin ATPase superfamily. Kinesin family.</text>
</comment>
<keyword evidence="1 3" id="KW-0547">Nucleotide-binding</keyword>
<dbReference type="GO" id="GO:0007018">
    <property type="term" value="P:microtubule-based movement"/>
    <property type="evidence" value="ECO:0007669"/>
    <property type="project" value="InterPro"/>
</dbReference>
<keyword evidence="3 4" id="KW-0505">Motor protein</keyword>
<dbReference type="FunFam" id="3.40.850.10:FF:000080">
    <property type="entry name" value="Kinesin-like protein"/>
    <property type="match status" value="1"/>
</dbReference>
<proteinExistence type="inferred from homology"/>
<evidence type="ECO:0000256" key="2">
    <source>
        <dbReference type="ARBA" id="ARBA00022840"/>
    </source>
</evidence>
<feature type="binding site" evidence="3">
    <location>
        <begin position="305"/>
        <end position="312"/>
    </location>
    <ligand>
        <name>ATP</name>
        <dbReference type="ChEBI" id="CHEBI:30616"/>
    </ligand>
</feature>
<dbReference type="PROSITE" id="PS50067">
    <property type="entry name" value="KINESIN_MOTOR_2"/>
    <property type="match status" value="1"/>
</dbReference>
<dbReference type="GO" id="GO:0005875">
    <property type="term" value="C:microtubule associated complex"/>
    <property type="evidence" value="ECO:0007669"/>
    <property type="project" value="TreeGrafter"/>
</dbReference>
<gene>
    <name evidence="7" type="primary">KIF12</name>
    <name evidence="7" type="ORF">HK100_008581</name>
</gene>
<reference evidence="7" key="1">
    <citation type="submission" date="2020-05" db="EMBL/GenBank/DDBJ databases">
        <title>Phylogenomic resolution of chytrid fungi.</title>
        <authorList>
            <person name="Stajich J.E."/>
            <person name="Amses K."/>
            <person name="Simmons R."/>
            <person name="Seto K."/>
            <person name="Myers J."/>
            <person name="Bonds A."/>
            <person name="Quandt C.A."/>
            <person name="Barry K."/>
            <person name="Liu P."/>
            <person name="Grigoriev I."/>
            <person name="Longcore J.E."/>
            <person name="James T.Y."/>
        </authorList>
    </citation>
    <scope>NUCLEOTIDE SEQUENCE</scope>
    <source>
        <strain evidence="7">JEL0513</strain>
    </source>
</reference>
<dbReference type="InterPro" id="IPR027640">
    <property type="entry name" value="Kinesin-like_fam"/>
</dbReference>
<dbReference type="PROSITE" id="PS00411">
    <property type="entry name" value="KINESIN_MOTOR_1"/>
    <property type="match status" value="1"/>
</dbReference>
<dbReference type="GO" id="GO:0051231">
    <property type="term" value="P:spindle elongation"/>
    <property type="evidence" value="ECO:0007669"/>
    <property type="project" value="TreeGrafter"/>
</dbReference>
<evidence type="ECO:0000256" key="4">
    <source>
        <dbReference type="RuleBase" id="RU000394"/>
    </source>
</evidence>
<dbReference type="InterPro" id="IPR001752">
    <property type="entry name" value="Kinesin_motor_dom"/>
</dbReference>
<dbReference type="InterPro" id="IPR036961">
    <property type="entry name" value="Kinesin_motor_dom_sf"/>
</dbReference>
<dbReference type="GO" id="GO:0005874">
    <property type="term" value="C:microtubule"/>
    <property type="evidence" value="ECO:0007669"/>
    <property type="project" value="UniProtKB-KW"/>
</dbReference>
<evidence type="ECO:0000313" key="8">
    <source>
        <dbReference type="Proteomes" id="UP001211907"/>
    </source>
</evidence>
<keyword evidence="2 3" id="KW-0067">ATP-binding</keyword>
<evidence type="ECO:0000256" key="1">
    <source>
        <dbReference type="ARBA" id="ARBA00022741"/>
    </source>
</evidence>
<dbReference type="InterPro" id="IPR019821">
    <property type="entry name" value="Kinesin_motor_CS"/>
</dbReference>
<dbReference type="PANTHER" id="PTHR47969">
    <property type="entry name" value="CHROMOSOME-ASSOCIATED KINESIN KIF4A-RELATED"/>
    <property type="match status" value="1"/>
</dbReference>
<feature type="region of interest" description="Disordered" evidence="5">
    <location>
        <begin position="87"/>
        <end position="108"/>
    </location>
</feature>
<dbReference type="AlphaFoldDB" id="A0AAD5XI74"/>
<evidence type="ECO:0000256" key="3">
    <source>
        <dbReference type="PROSITE-ProRule" id="PRU00283"/>
    </source>
</evidence>
<dbReference type="GO" id="GO:0005524">
    <property type="term" value="F:ATP binding"/>
    <property type="evidence" value="ECO:0007669"/>
    <property type="project" value="UniProtKB-UniRule"/>
</dbReference>
<keyword evidence="8" id="KW-1185">Reference proteome</keyword>
<dbReference type="SUPFAM" id="SSF52540">
    <property type="entry name" value="P-loop containing nucleoside triphosphate hydrolases"/>
    <property type="match status" value="1"/>
</dbReference>
<dbReference type="InterPro" id="IPR027417">
    <property type="entry name" value="P-loop_NTPase"/>
</dbReference>
<evidence type="ECO:0000313" key="7">
    <source>
        <dbReference type="EMBL" id="KAJ3140881.1"/>
    </source>
</evidence>
<dbReference type="EMBL" id="JADGJH010000042">
    <property type="protein sequence ID" value="KAJ3140881.1"/>
    <property type="molecule type" value="Genomic_DNA"/>
</dbReference>
<dbReference type="GO" id="GO:0003777">
    <property type="term" value="F:microtubule motor activity"/>
    <property type="evidence" value="ECO:0007669"/>
    <property type="project" value="InterPro"/>
</dbReference>
<sequence length="791" mass="85974">MFSPQHQSSNNLAKNYANNSRSSHVIEDFTVLSASKQPQVFCQIQQNPVSAIINNNPSGYTTPEYPISLPYSPAYSKQSSFSRDTVPHFLLNSSNPPSKTLSSRPTSAASKTNSLLSAANTAISSSSISKYSSFRGDSDPDLANPVTISNIRVVVRIRPKTDYEISRENSPNIAARSNIEKQKSMRDERNNSNPNKRQHLSTVGIVAPSAFSKDEKVAISSDSDGKTLYLLDQTTATTAFTSTSSSSRRTEMNNNNINHHNAKAITFHRVFHEDADQDSVFANSGVADLVSQAIRGYAATIFAFGQTGSGKTFTITGPELGWNEHPDRLGIIPRALQLLFQELDTLRSSSSPSPSRDQTETTNTKFTVHATYLEIYNELVQDLLSPLSSPTVAASSLPVRWTAEKGFYVENAICVECMDLDDCMAVLEEGLRNRTTGAHRLNEYSSRSHSIMTVYVESCNDASIDSCDVSQQQSRVLKTGKISFVDLAGSERVRESRAKGDTLTETMSINKSLLTLGNCISALSDPKKRAGHIPYRDSNLTKLLSDSLGGSGLALMIACISPSAVNLQESLKTLRYAARARRIRNRPSIHLIHPSDQRGVLALRREVHGLRRENAALRAAVEGRGSGIGRAFNGLYSPSAFTENPCSAATSVLRLPDIVLSSKGNLCASPTIPGDHRSSIRNMIPSLSSVNPPLAPAQATVLSSHLSYNITPSPYLAKFLRATSRTSDNQLSQLPPLAPLSNKFLTKIPSASQRLISADCAGKNAISSKKTNRGKCSGQIRFKRGLLNLES</sequence>
<dbReference type="GO" id="GO:0007052">
    <property type="term" value="P:mitotic spindle organization"/>
    <property type="evidence" value="ECO:0007669"/>
    <property type="project" value="TreeGrafter"/>
</dbReference>
<protein>
    <recommendedName>
        <fullName evidence="4">Kinesin-like protein</fullName>
    </recommendedName>
</protein>
<organism evidence="7 8">
    <name type="scientific">Physocladia obscura</name>
    <dbReference type="NCBI Taxonomy" id="109957"/>
    <lineage>
        <taxon>Eukaryota</taxon>
        <taxon>Fungi</taxon>
        <taxon>Fungi incertae sedis</taxon>
        <taxon>Chytridiomycota</taxon>
        <taxon>Chytridiomycota incertae sedis</taxon>
        <taxon>Chytridiomycetes</taxon>
        <taxon>Chytridiales</taxon>
        <taxon>Chytriomycetaceae</taxon>
        <taxon>Physocladia</taxon>
    </lineage>
</organism>